<dbReference type="NCBIfam" id="TIGR00254">
    <property type="entry name" value="GGDEF"/>
    <property type="match status" value="1"/>
</dbReference>
<accession>A0A562TA17</accession>
<sequence>MHSILLVEDAAFFEKAALRKLADVGDYDVTVARTYRQAKELLESGDILPSLALVDLTLPDAPDGEIVDLTGLFAIPTVVFTSRYEPAMRNEMRQKGIIDYVIKDSPSSLDYIGELVHQLWRNPEIGILVIDDSTIERTRLSDILDRHRYRVYEAESAADGLSLIERFKDIRLVLVDYFMPGEDGFSFLKAVRRRHSRDKLAVIGMSGYEDDENRIAFLKYGANDFVQKTCSPEELLLRVSQNLYVIDRFSDLNERALRDPLTGLYNRRFLFSEGLRSMRQQIADGDAFWITLIDLDNFKAINDTHGHLAGDRALKTVADEISKVTGPGEYAVRLGGDEFCMTLAAQTEAQVMARAQSFLIGLARQGLLVDDTKIHFTVSMGAAPLVNADLESALKIADTRLYKAKSEGRNRMVAG</sequence>
<feature type="domain" description="Response regulatory" evidence="4">
    <location>
        <begin position="3"/>
        <end position="118"/>
    </location>
</feature>
<comment type="caution">
    <text evidence="6">The sequence shown here is derived from an EMBL/GenBank/DDBJ whole genome shotgun (WGS) entry which is preliminary data.</text>
</comment>
<dbReference type="PANTHER" id="PTHR45138:SF9">
    <property type="entry name" value="DIGUANYLATE CYCLASE DGCM-RELATED"/>
    <property type="match status" value="1"/>
</dbReference>
<keyword evidence="7" id="KW-1185">Reference proteome</keyword>
<dbReference type="Pfam" id="PF00072">
    <property type="entry name" value="Response_reg"/>
    <property type="match status" value="1"/>
</dbReference>
<dbReference type="GO" id="GO:0052621">
    <property type="term" value="F:diguanylate cyclase activity"/>
    <property type="evidence" value="ECO:0007669"/>
    <property type="project" value="UniProtKB-EC"/>
</dbReference>
<protein>
    <recommendedName>
        <fullName evidence="1">diguanylate cyclase</fullName>
        <ecNumber evidence="1">2.7.7.65</ecNumber>
    </recommendedName>
</protein>
<dbReference type="OrthoDB" id="9812260at2"/>
<evidence type="ECO:0000256" key="2">
    <source>
        <dbReference type="ARBA" id="ARBA00034247"/>
    </source>
</evidence>
<dbReference type="AlphaFoldDB" id="A0A562TA17"/>
<evidence type="ECO:0000313" key="6">
    <source>
        <dbReference type="EMBL" id="TWI89680.1"/>
    </source>
</evidence>
<evidence type="ECO:0000259" key="5">
    <source>
        <dbReference type="PROSITE" id="PS50887"/>
    </source>
</evidence>
<dbReference type="SUPFAM" id="SSF52172">
    <property type="entry name" value="CheY-like"/>
    <property type="match status" value="2"/>
</dbReference>
<keyword evidence="3" id="KW-0597">Phosphoprotein</keyword>
<dbReference type="InterPro" id="IPR050469">
    <property type="entry name" value="Diguanylate_Cyclase"/>
</dbReference>
<evidence type="ECO:0000256" key="3">
    <source>
        <dbReference type="PROSITE-ProRule" id="PRU00169"/>
    </source>
</evidence>
<feature type="modified residue" description="4-aspartylphosphate" evidence="3">
    <location>
        <position position="55"/>
    </location>
</feature>
<comment type="catalytic activity">
    <reaction evidence="2">
        <text>2 GTP = 3',3'-c-di-GMP + 2 diphosphate</text>
        <dbReference type="Rhea" id="RHEA:24898"/>
        <dbReference type="ChEBI" id="CHEBI:33019"/>
        <dbReference type="ChEBI" id="CHEBI:37565"/>
        <dbReference type="ChEBI" id="CHEBI:58805"/>
        <dbReference type="EC" id="2.7.7.65"/>
    </reaction>
</comment>
<dbReference type="PROSITE" id="PS50110">
    <property type="entry name" value="RESPONSE_REGULATORY"/>
    <property type="match status" value="2"/>
</dbReference>
<dbReference type="Pfam" id="PF00990">
    <property type="entry name" value="GGDEF"/>
    <property type="match status" value="1"/>
</dbReference>
<dbReference type="SUPFAM" id="SSF55073">
    <property type="entry name" value="Nucleotide cyclase"/>
    <property type="match status" value="1"/>
</dbReference>
<dbReference type="SMART" id="SM00267">
    <property type="entry name" value="GGDEF"/>
    <property type="match status" value="1"/>
</dbReference>
<dbReference type="PROSITE" id="PS50887">
    <property type="entry name" value="GGDEF"/>
    <property type="match status" value="1"/>
</dbReference>
<dbReference type="GO" id="GO:0005886">
    <property type="term" value="C:plasma membrane"/>
    <property type="evidence" value="ECO:0007669"/>
    <property type="project" value="TreeGrafter"/>
</dbReference>
<dbReference type="EMBL" id="VLLF01000003">
    <property type="protein sequence ID" value="TWI89680.1"/>
    <property type="molecule type" value="Genomic_DNA"/>
</dbReference>
<dbReference type="GO" id="GO:0000160">
    <property type="term" value="P:phosphorelay signal transduction system"/>
    <property type="evidence" value="ECO:0007669"/>
    <property type="project" value="InterPro"/>
</dbReference>
<gene>
    <name evidence="6" type="ORF">JM93_01886</name>
</gene>
<dbReference type="InterPro" id="IPR000160">
    <property type="entry name" value="GGDEF_dom"/>
</dbReference>
<dbReference type="CDD" id="cd01949">
    <property type="entry name" value="GGDEF"/>
    <property type="match status" value="1"/>
</dbReference>
<dbReference type="PANTHER" id="PTHR45138">
    <property type="entry name" value="REGULATORY COMPONENTS OF SENSORY TRANSDUCTION SYSTEM"/>
    <property type="match status" value="1"/>
</dbReference>
<dbReference type="EC" id="2.7.7.65" evidence="1"/>
<dbReference type="GO" id="GO:1902201">
    <property type="term" value="P:negative regulation of bacterial-type flagellum-dependent cell motility"/>
    <property type="evidence" value="ECO:0007669"/>
    <property type="project" value="TreeGrafter"/>
</dbReference>
<evidence type="ECO:0000256" key="1">
    <source>
        <dbReference type="ARBA" id="ARBA00012528"/>
    </source>
</evidence>
<dbReference type="Proteomes" id="UP000320593">
    <property type="component" value="Unassembled WGS sequence"/>
</dbReference>
<reference evidence="6 7" key="1">
    <citation type="submission" date="2019-07" db="EMBL/GenBank/DDBJ databases">
        <title>Genomic Encyclopedia of Archaeal and Bacterial Type Strains, Phase II (KMG-II): from individual species to whole genera.</title>
        <authorList>
            <person name="Goeker M."/>
        </authorList>
    </citation>
    <scope>NUCLEOTIDE SEQUENCE [LARGE SCALE GENOMIC DNA]</scope>
    <source>
        <strain evidence="6 7">ATCC BAA-252</strain>
    </source>
</reference>
<dbReference type="Gene3D" id="3.30.70.270">
    <property type="match status" value="1"/>
</dbReference>
<proteinExistence type="predicted"/>
<dbReference type="InterPro" id="IPR001789">
    <property type="entry name" value="Sig_transdc_resp-reg_receiver"/>
</dbReference>
<organism evidence="6 7">
    <name type="scientific">Roseibium hamelinense</name>
    <dbReference type="NCBI Taxonomy" id="150831"/>
    <lineage>
        <taxon>Bacteria</taxon>
        <taxon>Pseudomonadati</taxon>
        <taxon>Pseudomonadota</taxon>
        <taxon>Alphaproteobacteria</taxon>
        <taxon>Hyphomicrobiales</taxon>
        <taxon>Stappiaceae</taxon>
        <taxon>Roseibium</taxon>
    </lineage>
</organism>
<feature type="modified residue" description="4-aspartylphosphate" evidence="3">
    <location>
        <position position="176"/>
    </location>
</feature>
<name>A0A562TA17_9HYPH</name>
<dbReference type="InterPro" id="IPR043128">
    <property type="entry name" value="Rev_trsase/Diguanyl_cyclase"/>
</dbReference>
<dbReference type="SMART" id="SM00448">
    <property type="entry name" value="REC"/>
    <property type="match status" value="2"/>
</dbReference>
<dbReference type="RefSeq" id="WP_145342499.1">
    <property type="nucleotide sequence ID" value="NZ_SMLY01000073.1"/>
</dbReference>
<dbReference type="GO" id="GO:0043709">
    <property type="term" value="P:cell adhesion involved in single-species biofilm formation"/>
    <property type="evidence" value="ECO:0007669"/>
    <property type="project" value="TreeGrafter"/>
</dbReference>
<dbReference type="Gene3D" id="3.40.50.2300">
    <property type="match status" value="2"/>
</dbReference>
<feature type="domain" description="Response regulatory" evidence="4">
    <location>
        <begin position="126"/>
        <end position="243"/>
    </location>
</feature>
<evidence type="ECO:0000313" key="7">
    <source>
        <dbReference type="Proteomes" id="UP000320593"/>
    </source>
</evidence>
<evidence type="ECO:0000259" key="4">
    <source>
        <dbReference type="PROSITE" id="PS50110"/>
    </source>
</evidence>
<dbReference type="InterPro" id="IPR011006">
    <property type="entry name" value="CheY-like_superfamily"/>
</dbReference>
<dbReference type="InterPro" id="IPR029787">
    <property type="entry name" value="Nucleotide_cyclase"/>
</dbReference>
<feature type="domain" description="GGDEF" evidence="5">
    <location>
        <begin position="286"/>
        <end position="415"/>
    </location>
</feature>